<evidence type="ECO:0000313" key="2">
    <source>
        <dbReference type="EMBL" id="KYM81200.1"/>
    </source>
</evidence>
<reference evidence="2 3" key="1">
    <citation type="submission" date="2015-09" db="EMBL/GenBank/DDBJ databases">
        <title>Atta colombica WGS genome.</title>
        <authorList>
            <person name="Nygaard S."/>
            <person name="Hu H."/>
            <person name="Boomsma J."/>
            <person name="Zhang G."/>
        </authorList>
    </citation>
    <scope>NUCLEOTIDE SEQUENCE [LARGE SCALE GENOMIC DNA]</scope>
    <source>
        <strain evidence="2">Treedump-2</strain>
        <tissue evidence="2">Whole body</tissue>
    </source>
</reference>
<dbReference type="EMBL" id="KQ976540">
    <property type="protein sequence ID" value="KYM81200.1"/>
    <property type="molecule type" value="Genomic_DNA"/>
</dbReference>
<feature type="region of interest" description="Disordered" evidence="1">
    <location>
        <begin position="323"/>
        <end position="342"/>
    </location>
</feature>
<feature type="compositionally biased region" description="Basic and acidic residues" evidence="1">
    <location>
        <begin position="239"/>
        <end position="248"/>
    </location>
</feature>
<dbReference type="Proteomes" id="UP000078540">
    <property type="component" value="Unassembled WGS sequence"/>
</dbReference>
<feature type="region of interest" description="Disordered" evidence="1">
    <location>
        <begin position="237"/>
        <end position="259"/>
    </location>
</feature>
<feature type="compositionally biased region" description="Basic residues" evidence="1">
    <location>
        <begin position="1204"/>
        <end position="1223"/>
    </location>
</feature>
<feature type="compositionally biased region" description="Basic and acidic residues" evidence="1">
    <location>
        <begin position="1164"/>
        <end position="1182"/>
    </location>
</feature>
<feature type="compositionally biased region" description="Basic and acidic residues" evidence="1">
    <location>
        <begin position="856"/>
        <end position="873"/>
    </location>
</feature>
<name>A0A195BAF3_9HYME</name>
<feature type="compositionally biased region" description="Basic and acidic residues" evidence="1">
    <location>
        <begin position="783"/>
        <end position="822"/>
    </location>
</feature>
<organism evidence="2 3">
    <name type="scientific">Atta colombica</name>
    <dbReference type="NCBI Taxonomy" id="520822"/>
    <lineage>
        <taxon>Eukaryota</taxon>
        <taxon>Metazoa</taxon>
        <taxon>Ecdysozoa</taxon>
        <taxon>Arthropoda</taxon>
        <taxon>Hexapoda</taxon>
        <taxon>Insecta</taxon>
        <taxon>Pterygota</taxon>
        <taxon>Neoptera</taxon>
        <taxon>Endopterygota</taxon>
        <taxon>Hymenoptera</taxon>
        <taxon>Apocrita</taxon>
        <taxon>Aculeata</taxon>
        <taxon>Formicoidea</taxon>
        <taxon>Formicidae</taxon>
        <taxon>Myrmicinae</taxon>
        <taxon>Atta</taxon>
    </lineage>
</organism>
<feature type="compositionally biased region" description="Polar residues" evidence="1">
    <location>
        <begin position="323"/>
        <end position="332"/>
    </location>
</feature>
<feature type="compositionally biased region" description="Basic and acidic residues" evidence="1">
    <location>
        <begin position="1224"/>
        <end position="1235"/>
    </location>
</feature>
<feature type="compositionally biased region" description="Basic and acidic residues" evidence="1">
    <location>
        <begin position="829"/>
        <end position="848"/>
    </location>
</feature>
<gene>
    <name evidence="2" type="ORF">ALC53_08271</name>
</gene>
<dbReference type="Pfam" id="PF16009">
    <property type="entry name" value="DUF4779"/>
    <property type="match status" value="1"/>
</dbReference>
<accession>A0A195BAF3</accession>
<feature type="compositionally biased region" description="Basic and acidic residues" evidence="1">
    <location>
        <begin position="736"/>
        <end position="767"/>
    </location>
</feature>
<proteinExistence type="predicted"/>
<feature type="compositionally biased region" description="Basic and acidic residues" evidence="1">
    <location>
        <begin position="938"/>
        <end position="950"/>
    </location>
</feature>
<evidence type="ECO:0000313" key="3">
    <source>
        <dbReference type="Proteomes" id="UP000078540"/>
    </source>
</evidence>
<feature type="compositionally biased region" description="Basic and acidic residues" evidence="1">
    <location>
        <begin position="906"/>
        <end position="917"/>
    </location>
</feature>
<evidence type="ECO:0000256" key="1">
    <source>
        <dbReference type="SAM" id="MobiDB-lite"/>
    </source>
</evidence>
<dbReference type="InterPro" id="IPR031959">
    <property type="entry name" value="DUF4779"/>
</dbReference>
<dbReference type="AlphaFoldDB" id="A0A195BAF3"/>
<feature type="compositionally biased region" description="Basic and acidic residues" evidence="1">
    <location>
        <begin position="880"/>
        <end position="891"/>
    </location>
</feature>
<sequence length="1235" mass="143477">MCFQISASAERRSCAIGRERRKPNRRSDRCRTDCRRFLRHFKLTLQVGDAEHNHTKISNTTSDREIILEEVIIAGSGNNTRIIANAVAKDASKFDDEVLSLLSKREIQERGHSKQTSSYQDDQDTAQSRAAVINANEEDELEIMSHVIAKYEPQRLTRKTKRKIIDGSNDTHDVHDKVEGSITDIEKAYAEVLKNISRKAPELTVNNADVALNPYLSLAKKQLKQIYIPKGMIPSATNDRAENSHSDVEPTFTLPTSNSKKSKRLLKKYLQLNRTATTPRFSSDEESNFDEESANNKLSTPALFEVSNGITKVKNGSLSVPTSNVYSDSTKNPKTRHEWDVKDSSIQTIPPLTSQLNNSNFNNIINVNNLKNLNVSNYANADQLLPKYNIVPRPFSILQSPNSFVITNDAHRKPSVLPTDFNRQQQIVRSSANILPLVLPTDLFNPLPTRRYIPIKRINHLNPEGNSATIVSTEASLPTSPIGKKTTLTDYGTFYTDVIATTKSPLVTINNQQSHGSSDYYAITKSPTERTVTKTNFATTYIPNQTSSLNTAQEQKDSQIVRKKDFLPTINNYNSNEKSSLNENPEIALYKKFSNLYSTNVPNVLNTPKVITQDFKEVVQPSQQQVSTLPDATLKPLTPTLLKIRPIATSNPTPYYDSRSFVLQDGKHKKNSDENVGTNEQSRVEDVDVTEKEDDDVENFKTQVNEKAYKTPNKLNEKKDREEEEEDHYPQQNRNYQDKYYEYDENDRSSKNDDRHEKYENVWRENNDDGEEDETEEEEYDDNIDKNKDEDNDDNRQYNKYKYDRDNSDEKQRENPRQEKYNKPKNRRDKHDVDHKHDVERFEDKNKYFESLYNDDEIHERNKEYRDRSDQKKLIGNNQYKKDRQDRKYKEFEDESDAKNKPFIQRSKELRSYKQNERDEEEQSNDDDKQKYHSYASPRRDSLRDKHPSEEYSESNPAHIHEEYHNQRVKDDHRDDHRRHDGEEQDNGKEEARDHVHGETQEHAETHKHEEHDGKKKDIENYKFEKGGGAEHKEEHHGHEKEKGDKGYKVWHEHEKAEKGHHDKEHASKHYDENAGEEKKHEEEGGYHEEHKHGEGGQKTAEFGEKGEHKKGHSTHGEHSVHKKDEYEKKTEFFDEFNEDGGIEKHGEHHHDHESKKGGHEKKGHHDSSDHEEKYGKEGKHEKGGHHHEHKGHKVDEGHDHHYDHHHKHGKKEGHEHGKKWSFKKGDGDDHKHNR</sequence>
<feature type="compositionally biased region" description="Basic residues" evidence="1">
    <location>
        <begin position="1183"/>
        <end position="1193"/>
    </location>
</feature>
<feature type="compositionally biased region" description="Basic and acidic residues" evidence="1">
    <location>
        <begin position="1194"/>
        <end position="1203"/>
    </location>
</feature>
<feature type="compositionally biased region" description="Acidic residues" evidence="1">
    <location>
        <begin position="768"/>
        <end position="782"/>
    </location>
</feature>
<keyword evidence="3" id="KW-1185">Reference proteome</keyword>
<protein>
    <submittedName>
        <fullName evidence="2">Uncharacterized protein</fullName>
    </submittedName>
</protein>
<feature type="region of interest" description="Disordered" evidence="1">
    <location>
        <begin position="664"/>
        <end position="1235"/>
    </location>
</feature>
<feature type="compositionally biased region" description="Basic and acidic residues" evidence="1">
    <location>
        <begin position="1115"/>
        <end position="1133"/>
    </location>
</feature>
<feature type="compositionally biased region" description="Basic and acidic residues" evidence="1">
    <location>
        <begin position="959"/>
        <end position="1108"/>
    </location>
</feature>
<feature type="compositionally biased region" description="Basic and acidic residues" evidence="1">
    <location>
        <begin position="1142"/>
        <end position="1158"/>
    </location>
</feature>